<evidence type="ECO:0000313" key="3">
    <source>
        <dbReference type="Proteomes" id="UP000032180"/>
    </source>
</evidence>
<evidence type="ECO:0000256" key="1">
    <source>
        <dbReference type="SAM" id="Coils"/>
    </source>
</evidence>
<organism evidence="2 3">
    <name type="scientific">Leersia perrieri</name>
    <dbReference type="NCBI Taxonomy" id="77586"/>
    <lineage>
        <taxon>Eukaryota</taxon>
        <taxon>Viridiplantae</taxon>
        <taxon>Streptophyta</taxon>
        <taxon>Embryophyta</taxon>
        <taxon>Tracheophyta</taxon>
        <taxon>Spermatophyta</taxon>
        <taxon>Magnoliopsida</taxon>
        <taxon>Liliopsida</taxon>
        <taxon>Poales</taxon>
        <taxon>Poaceae</taxon>
        <taxon>BOP clade</taxon>
        <taxon>Oryzoideae</taxon>
        <taxon>Oryzeae</taxon>
        <taxon>Oryzinae</taxon>
        <taxon>Leersia</taxon>
    </lineage>
</organism>
<evidence type="ECO:0000313" key="2">
    <source>
        <dbReference type="EnsemblPlants" id="LPERR04G14840.1"/>
    </source>
</evidence>
<accession>A0A0D9W714</accession>
<reference evidence="2" key="3">
    <citation type="submission" date="2015-04" db="UniProtKB">
        <authorList>
            <consortium name="EnsemblPlants"/>
        </authorList>
    </citation>
    <scope>IDENTIFICATION</scope>
</reference>
<reference evidence="3" key="2">
    <citation type="submission" date="2013-12" db="EMBL/GenBank/DDBJ databases">
        <authorList>
            <person name="Yu Y."/>
            <person name="Lee S."/>
            <person name="de Baynast K."/>
            <person name="Wissotski M."/>
            <person name="Liu L."/>
            <person name="Talag J."/>
            <person name="Goicoechea J."/>
            <person name="Angelova A."/>
            <person name="Jetty R."/>
            <person name="Kudrna D."/>
            <person name="Golser W."/>
            <person name="Rivera L."/>
            <person name="Zhang J."/>
            <person name="Wing R."/>
        </authorList>
    </citation>
    <scope>NUCLEOTIDE SEQUENCE</scope>
</reference>
<reference evidence="2 3" key="1">
    <citation type="submission" date="2012-08" db="EMBL/GenBank/DDBJ databases">
        <title>Oryza genome evolution.</title>
        <authorList>
            <person name="Wing R.A."/>
        </authorList>
    </citation>
    <scope>NUCLEOTIDE SEQUENCE</scope>
</reference>
<dbReference type="HOGENOM" id="CLU_1868387_0_0_1"/>
<name>A0A0D9W714_9ORYZ</name>
<proteinExistence type="predicted"/>
<dbReference type="Gramene" id="LPERR04G14840.1">
    <property type="protein sequence ID" value="LPERR04G14840.1"/>
    <property type="gene ID" value="LPERR04G14840"/>
</dbReference>
<dbReference type="EnsemblPlants" id="LPERR04G14840.1">
    <property type="protein sequence ID" value="LPERR04G14840.1"/>
    <property type="gene ID" value="LPERR04G14840"/>
</dbReference>
<dbReference type="Proteomes" id="UP000032180">
    <property type="component" value="Chromosome 4"/>
</dbReference>
<dbReference type="AlphaFoldDB" id="A0A0D9W714"/>
<sequence>MEMEKPTTTVEALGLLEPDVWTPLYPEFLYDLASFRSQTEGFVFDPLLFHFGTIEDGYFYDEHGFLVEATEEDVADDISRLCARVKELKEEADALASSCGGGSNDDDVEVDGEDADAGDEGAFDFSHINDLIEELLEDDETTTTTKGF</sequence>
<keyword evidence="3" id="KW-1185">Reference proteome</keyword>
<keyword evidence="1" id="KW-0175">Coiled coil</keyword>
<feature type="coiled-coil region" evidence="1">
    <location>
        <begin position="71"/>
        <end position="98"/>
    </location>
</feature>
<protein>
    <submittedName>
        <fullName evidence="2">Uncharacterized protein</fullName>
    </submittedName>
</protein>